<evidence type="ECO:0000256" key="1">
    <source>
        <dbReference type="ARBA" id="ARBA00004167"/>
    </source>
</evidence>
<dbReference type="CDD" id="cd07302">
    <property type="entry name" value="CHD"/>
    <property type="match status" value="1"/>
</dbReference>
<dbReference type="InterPro" id="IPR027417">
    <property type="entry name" value="P-loop_NTPase"/>
</dbReference>
<dbReference type="SUPFAM" id="SSF56112">
    <property type="entry name" value="Protein kinase-like (PK-like)"/>
    <property type="match status" value="1"/>
</dbReference>
<feature type="domain" description="Protein kinase" evidence="6">
    <location>
        <begin position="17"/>
        <end position="286"/>
    </location>
</feature>
<dbReference type="SUPFAM" id="SSF48452">
    <property type="entry name" value="TPR-like"/>
    <property type="match status" value="1"/>
</dbReference>
<dbReference type="EMBL" id="AP024488">
    <property type="protein sequence ID" value="BCS97257.1"/>
    <property type="molecule type" value="Genomic_DNA"/>
</dbReference>
<keyword evidence="2 4" id="KW-0547">Nucleotide-binding</keyword>
<keyword evidence="9" id="KW-1185">Reference proteome</keyword>
<evidence type="ECO:0000313" key="9">
    <source>
        <dbReference type="Proteomes" id="UP001320148"/>
    </source>
</evidence>
<organism evidence="8 9">
    <name type="scientific">Desulfoluna limicola</name>
    <dbReference type="NCBI Taxonomy" id="2810562"/>
    <lineage>
        <taxon>Bacteria</taxon>
        <taxon>Pseudomonadati</taxon>
        <taxon>Thermodesulfobacteriota</taxon>
        <taxon>Desulfobacteria</taxon>
        <taxon>Desulfobacterales</taxon>
        <taxon>Desulfolunaceae</taxon>
        <taxon>Desulfoluna</taxon>
    </lineage>
</organism>
<dbReference type="Proteomes" id="UP001320148">
    <property type="component" value="Chromosome"/>
</dbReference>
<keyword evidence="8" id="KW-0808">Transferase</keyword>
<comment type="subcellular location">
    <subcellularLocation>
        <location evidence="1">Membrane</location>
        <topology evidence="1">Single-pass membrane protein</topology>
    </subcellularLocation>
</comment>
<dbReference type="SMART" id="SM00044">
    <property type="entry name" value="CYCc"/>
    <property type="match status" value="1"/>
</dbReference>
<keyword evidence="3 4" id="KW-0067">ATP-binding</keyword>
<feature type="region of interest" description="Disordered" evidence="5">
    <location>
        <begin position="304"/>
        <end position="324"/>
    </location>
</feature>
<name>A0ABN6F488_9BACT</name>
<evidence type="ECO:0000256" key="5">
    <source>
        <dbReference type="SAM" id="MobiDB-lite"/>
    </source>
</evidence>
<dbReference type="InterPro" id="IPR008271">
    <property type="entry name" value="Ser/Thr_kinase_AS"/>
</dbReference>
<dbReference type="InterPro" id="IPR001054">
    <property type="entry name" value="A/G_cyclase"/>
</dbReference>
<dbReference type="PROSITE" id="PS50125">
    <property type="entry name" value="GUANYLATE_CYCLASE_2"/>
    <property type="match status" value="1"/>
</dbReference>
<dbReference type="Gene3D" id="3.30.70.1230">
    <property type="entry name" value="Nucleotide cyclase"/>
    <property type="match status" value="1"/>
</dbReference>
<dbReference type="SUPFAM" id="SSF55073">
    <property type="entry name" value="Nucleotide cyclase"/>
    <property type="match status" value="1"/>
</dbReference>
<dbReference type="InterPro" id="IPR011990">
    <property type="entry name" value="TPR-like_helical_dom_sf"/>
</dbReference>
<dbReference type="Pfam" id="PF00211">
    <property type="entry name" value="Guanylate_cyc"/>
    <property type="match status" value="1"/>
</dbReference>
<evidence type="ECO:0000256" key="3">
    <source>
        <dbReference type="ARBA" id="ARBA00022840"/>
    </source>
</evidence>
<feature type="region of interest" description="Disordered" evidence="5">
    <location>
        <begin position="1326"/>
        <end position="1348"/>
    </location>
</feature>
<proteinExistence type="predicted"/>
<evidence type="ECO:0000256" key="2">
    <source>
        <dbReference type="ARBA" id="ARBA00022741"/>
    </source>
</evidence>
<dbReference type="NCBIfam" id="TIGR03903">
    <property type="entry name" value="TOMM_kin_cyc"/>
    <property type="match status" value="1"/>
</dbReference>
<evidence type="ECO:0000259" key="7">
    <source>
        <dbReference type="PROSITE" id="PS50125"/>
    </source>
</evidence>
<dbReference type="InterPro" id="IPR029787">
    <property type="entry name" value="Nucleotide_cyclase"/>
</dbReference>
<dbReference type="Pfam" id="PF13191">
    <property type="entry name" value="AAA_16"/>
    <property type="match status" value="1"/>
</dbReference>
<dbReference type="PANTHER" id="PTHR16305:SF28">
    <property type="entry name" value="GUANYLATE CYCLASE DOMAIN-CONTAINING PROTEIN"/>
    <property type="match status" value="1"/>
</dbReference>
<accession>A0ABN6F488</accession>
<dbReference type="PROSITE" id="PS50011">
    <property type="entry name" value="PROTEIN_KINASE_DOM"/>
    <property type="match status" value="1"/>
</dbReference>
<evidence type="ECO:0000259" key="6">
    <source>
        <dbReference type="PROSITE" id="PS50011"/>
    </source>
</evidence>
<dbReference type="Pfam" id="PF00069">
    <property type="entry name" value="Pkinase"/>
    <property type="match status" value="1"/>
</dbReference>
<evidence type="ECO:0000256" key="4">
    <source>
        <dbReference type="PROSITE-ProRule" id="PRU10141"/>
    </source>
</evidence>
<keyword evidence="8" id="KW-0418">Kinase</keyword>
<protein>
    <submittedName>
        <fullName evidence="8">Protein kinase</fullName>
    </submittedName>
</protein>
<dbReference type="PROSITE" id="PS00108">
    <property type="entry name" value="PROTEIN_KINASE_ST"/>
    <property type="match status" value="1"/>
</dbReference>
<dbReference type="PANTHER" id="PTHR16305">
    <property type="entry name" value="TESTICULAR SOLUBLE ADENYLYL CYCLASE"/>
    <property type="match status" value="1"/>
</dbReference>
<dbReference type="Gene3D" id="1.10.510.10">
    <property type="entry name" value="Transferase(Phosphotransferase) domain 1"/>
    <property type="match status" value="1"/>
</dbReference>
<dbReference type="SUPFAM" id="SSF52540">
    <property type="entry name" value="P-loop containing nucleoside triphosphate hydrolases"/>
    <property type="match status" value="1"/>
</dbReference>
<dbReference type="RefSeq" id="WP_236888685.1">
    <property type="nucleotide sequence ID" value="NZ_AP024488.1"/>
</dbReference>
<dbReference type="CDD" id="cd14014">
    <property type="entry name" value="STKc_PknB_like"/>
    <property type="match status" value="1"/>
</dbReference>
<dbReference type="InterPro" id="IPR041664">
    <property type="entry name" value="AAA_16"/>
</dbReference>
<dbReference type="SMART" id="SM00220">
    <property type="entry name" value="S_TKc"/>
    <property type="match status" value="1"/>
</dbReference>
<dbReference type="InterPro" id="IPR000719">
    <property type="entry name" value="Prot_kinase_dom"/>
</dbReference>
<dbReference type="GO" id="GO:0016301">
    <property type="term" value="F:kinase activity"/>
    <property type="evidence" value="ECO:0007669"/>
    <property type="project" value="UniProtKB-KW"/>
</dbReference>
<dbReference type="InterPro" id="IPR023889">
    <property type="entry name" value="TOMM_kin_cyc"/>
</dbReference>
<dbReference type="InterPro" id="IPR017441">
    <property type="entry name" value="Protein_kinase_ATP_BS"/>
</dbReference>
<dbReference type="PROSITE" id="PS00107">
    <property type="entry name" value="PROTEIN_KINASE_ATP"/>
    <property type="match status" value="1"/>
</dbReference>
<dbReference type="InterPro" id="IPR011009">
    <property type="entry name" value="Kinase-like_dom_sf"/>
</dbReference>
<feature type="domain" description="Guanylate cyclase" evidence="7">
    <location>
        <begin position="330"/>
        <end position="453"/>
    </location>
</feature>
<reference evidence="8 9" key="1">
    <citation type="submission" date="2021-02" db="EMBL/GenBank/DDBJ databases">
        <title>Complete genome of Desulfoluna sp. strain ASN36.</title>
        <authorList>
            <person name="Takahashi A."/>
            <person name="Kojima H."/>
            <person name="Fukui M."/>
        </authorList>
    </citation>
    <scope>NUCLEOTIDE SEQUENCE [LARGE SCALE GENOMIC DNA]</scope>
    <source>
        <strain evidence="8 9">ASN36</strain>
    </source>
</reference>
<feature type="binding site" evidence="4">
    <location>
        <position position="46"/>
    </location>
    <ligand>
        <name>ATP</name>
        <dbReference type="ChEBI" id="CHEBI:30616"/>
    </ligand>
</feature>
<gene>
    <name evidence="8" type="ORF">DSLASN_28890</name>
</gene>
<sequence length="1348" mass="147229">MRKMRQIPAGTLLAGRYRVDGTLGKGGYGCVYGCSQVSTGQKVALKLLAPDVGEDAPPMAHQLARFQREVDLCASLHHPNIVRILDKGRTEDETLFIAFEFVPGITLKEHLARKKHLTATEAKDIMGQVMEALAHAHDLGVIHRDLKPANIMVNETGTRCHVKILDFGLATLVEEARPMSYESLTLTRQAVGTPSYCAPEQLRGEPPSPSSDLYAWGLLFLECLTGQPVFSCGNLAEVYHMQLSPREVPLPAALAGHPLGQLLRKVLKKSRQDRFDATTTLWDELNRLHLGDLVGEICLPMGHQGSGPSPVGTGHTNSSGHHGGEKRQVTMLCISLSVAGDKEPELETLNEILKDQLTVCGEIAERFGGHINGALGDRLIISFGYPRVTDADARLAGRTALTMAETIRGRSNLLKKRDGITLALQGGLHTGPVLLGADGMASGPTANAAIRLETLAEPGTLLVSETSRSLLKQHLTFEKAGTERIGATSRPTTTYRLVGEAMAEALDLKGTGTPNGDLIGRDTELSALHACWQKTMKGDSPCLLLTGDAGIGKSRLVRELQGFVARTDHALKEGRCLPEHKNNALFPVIQMVRSHLNIQKEKPTEEVLALLEETLRELGCEMKQVMPVISAWFSLPLPEGYAPSDLSPDRQKSILMETLLALFHEMGDGAPLLLVFEDLHWADPTTLSFLGDLLATPGNQTFVLLTGRPEFTAPWPEGLVSPMTLSGLDTQSAAAFVQKVVGHKKLSDELIKNVITRTDGVPLFLEELTRMLVDSHLVEKSGIYTLEGDFQSAAIPVTLRDLLTSRLDRLGPARETLQLASVIGREFDYDLLATASLVDESTLQLHMDELVHAGLIYRQLKIGSPLYIFHHALIRDAACDTLLSSSRKACHARIAHVLESQCDEADTEQIAVVAAHHAGAGQFSEAVLFGTKAARSLLNKSVHSEAMSHADLVLEWIPHLPPENQKAMELDINGIRTQALMAGVGWAHPSVKACVERSQALLKELGPGPHSVPTLWSLITYHHVASHRKETRQLTDELMALVETSGDEGLCAAAYSLAGQSAFIDGRYVESDALLEKALSLYDPEKHNDHGRLFGIDTRVWASSALAIVRWFRGDDDAAEELWEDAIFWARMLNHIPSMGIALFYRSQILQFAEDKPATAETTGELLALSAQYGLPAYEGYAAVLYAWATGDNTTLEQVLNALKQMGCMLGLTQFTSLLADTGACLTTPENAVTCMDECIALGNELNEPYYQAELYRRKASYLLRSDAEPSRIRTALEEAATHASHQGMERTETLALFELVRQFDGSRKNRDRLTALMQKHPNLLDSLKSNGASAAQPPEVQRCKEKP</sequence>
<evidence type="ECO:0000313" key="8">
    <source>
        <dbReference type="EMBL" id="BCS97257.1"/>
    </source>
</evidence>